<dbReference type="EMBL" id="CAMXCT010000010">
    <property type="protein sequence ID" value="CAI3972410.1"/>
    <property type="molecule type" value="Genomic_DNA"/>
</dbReference>
<dbReference type="EMBL" id="CAMXCT030000010">
    <property type="protein sequence ID" value="CAL4759722.1"/>
    <property type="molecule type" value="Genomic_DNA"/>
</dbReference>
<evidence type="ECO:0000313" key="5">
    <source>
        <dbReference type="Proteomes" id="UP001152797"/>
    </source>
</evidence>
<keyword evidence="5" id="KW-1185">Reference proteome</keyword>
<comment type="similarity">
    <text evidence="1">Belongs to the PHAF1 family.</text>
</comment>
<accession>A0A9P1FF47</accession>
<name>A0A9P1FF47_9DINO</name>
<evidence type="ECO:0000313" key="3">
    <source>
        <dbReference type="EMBL" id="CAI3972410.1"/>
    </source>
</evidence>
<dbReference type="Proteomes" id="UP001152797">
    <property type="component" value="Unassembled WGS sequence"/>
</dbReference>
<reference evidence="3" key="1">
    <citation type="submission" date="2022-10" db="EMBL/GenBank/DDBJ databases">
        <authorList>
            <person name="Chen Y."/>
            <person name="Dougan E. K."/>
            <person name="Chan C."/>
            <person name="Rhodes N."/>
            <person name="Thang M."/>
        </authorList>
    </citation>
    <scope>NUCLEOTIDE SEQUENCE</scope>
</reference>
<dbReference type="InterPro" id="IPR039156">
    <property type="entry name" value="PHAF1/BROMI"/>
</dbReference>
<dbReference type="EMBL" id="CAMXCT020000010">
    <property type="protein sequence ID" value="CAL1125785.1"/>
    <property type="molecule type" value="Genomic_DNA"/>
</dbReference>
<dbReference type="InterPro" id="IPR005373">
    <property type="entry name" value="PHAF1"/>
</dbReference>
<organism evidence="3">
    <name type="scientific">Cladocopium goreaui</name>
    <dbReference type="NCBI Taxonomy" id="2562237"/>
    <lineage>
        <taxon>Eukaryota</taxon>
        <taxon>Sar</taxon>
        <taxon>Alveolata</taxon>
        <taxon>Dinophyceae</taxon>
        <taxon>Suessiales</taxon>
        <taxon>Symbiodiniaceae</taxon>
        <taxon>Cladocopium</taxon>
    </lineage>
</organism>
<evidence type="ECO:0000313" key="4">
    <source>
        <dbReference type="EMBL" id="CAL4759722.1"/>
    </source>
</evidence>
<proteinExistence type="inferred from homology"/>
<dbReference type="OrthoDB" id="411211at2759"/>
<protein>
    <submittedName>
        <fullName evidence="4">PHAF1 protein At3g51130</fullName>
    </submittedName>
</protein>
<evidence type="ECO:0000256" key="2">
    <source>
        <dbReference type="SAM" id="MobiDB-lite"/>
    </source>
</evidence>
<gene>
    <name evidence="3" type="ORF">C1SCF055_LOCUS997</name>
</gene>
<sequence>MSGRGAQWFVEPSHRVGAFYLGMGVNKALSIVQKMGSLDCAEMSFDERQPFSVDLTLRLPTWGLQLCFDSYQQDLRLISVRLQEVERVREEARPELVYSGQKFTASSLREVYQTFGPTWIGDFQHQPAAYLLKYPGLAFEFPLPQEMVETLAAKGEHPMDVAGSASLLWVFAAQASVQSPCSAVPELLEAVSVLPGIGVQLQGRTLRFGAMPQDVVSDFGPPQQVCIKDVDAFRIHSARAPSKSLDYYYNYFYYGLDALFDGQTHLLQKIVLHLNPPTHERFSRYTRCFFQLILEDQEAEAEAAGDAILAEDKDPSGEDSPAEQKDEQVEPSHHVASTRPKACVDVRWQWPEIEEALCRVAGLTKSKPFVMDQEGYTSFGKTYFYGFPGLVFEVMQNGYLASLTIFAVHACRLPAAFQRS</sequence>
<dbReference type="PANTHER" id="PTHR13465:SF2">
    <property type="entry name" value="PHAGOSOME ASSEMBLY FACTOR 1"/>
    <property type="match status" value="1"/>
</dbReference>
<dbReference type="AlphaFoldDB" id="A0A9P1FF47"/>
<feature type="compositionally biased region" description="Basic and acidic residues" evidence="2">
    <location>
        <begin position="311"/>
        <end position="333"/>
    </location>
</feature>
<comment type="caution">
    <text evidence="3">The sequence shown here is derived from an EMBL/GenBank/DDBJ whole genome shotgun (WGS) entry which is preliminary data.</text>
</comment>
<dbReference type="PANTHER" id="PTHR13465">
    <property type="entry name" value="UPF0183 PROTEIN"/>
    <property type="match status" value="1"/>
</dbReference>
<dbReference type="Pfam" id="PF03676">
    <property type="entry name" value="PHAF1"/>
    <property type="match status" value="1"/>
</dbReference>
<feature type="region of interest" description="Disordered" evidence="2">
    <location>
        <begin position="311"/>
        <end position="337"/>
    </location>
</feature>
<reference evidence="4 5" key="2">
    <citation type="submission" date="2024-05" db="EMBL/GenBank/DDBJ databases">
        <authorList>
            <person name="Chen Y."/>
            <person name="Shah S."/>
            <person name="Dougan E. K."/>
            <person name="Thang M."/>
            <person name="Chan C."/>
        </authorList>
    </citation>
    <scope>NUCLEOTIDE SEQUENCE [LARGE SCALE GENOMIC DNA]</scope>
</reference>
<evidence type="ECO:0000256" key="1">
    <source>
        <dbReference type="ARBA" id="ARBA00024339"/>
    </source>
</evidence>